<protein>
    <recommendedName>
        <fullName evidence="4">Acetoacetate decarboxylase</fullName>
    </recommendedName>
</protein>
<dbReference type="Pfam" id="PF06314">
    <property type="entry name" value="ADC"/>
    <property type="match status" value="1"/>
</dbReference>
<evidence type="ECO:0000313" key="2">
    <source>
        <dbReference type="EMBL" id="GAA2340500.1"/>
    </source>
</evidence>
<reference evidence="3" key="1">
    <citation type="journal article" date="2019" name="Int. J. Syst. Evol. Microbiol.">
        <title>The Global Catalogue of Microorganisms (GCM) 10K type strain sequencing project: providing services to taxonomists for standard genome sequencing and annotation.</title>
        <authorList>
            <consortium name="The Broad Institute Genomics Platform"/>
            <consortium name="The Broad Institute Genome Sequencing Center for Infectious Disease"/>
            <person name="Wu L."/>
            <person name="Ma J."/>
        </authorList>
    </citation>
    <scope>NUCLEOTIDE SEQUENCE [LARGE SCALE GENOMIC DNA]</scope>
    <source>
        <strain evidence="3">JCM 3272</strain>
    </source>
</reference>
<comment type="caution">
    <text evidence="2">The sequence shown here is derived from an EMBL/GenBank/DDBJ whole genome shotgun (WGS) entry which is preliminary data.</text>
</comment>
<dbReference type="RefSeq" id="WP_344612345.1">
    <property type="nucleotide sequence ID" value="NZ_BAAARV010000019.1"/>
</dbReference>
<keyword evidence="3" id="KW-1185">Reference proteome</keyword>
<dbReference type="InterPro" id="IPR023375">
    <property type="entry name" value="ADC_dom_sf"/>
</dbReference>
<dbReference type="SUPFAM" id="SSF160104">
    <property type="entry name" value="Acetoacetate decarboxylase-like"/>
    <property type="match status" value="1"/>
</dbReference>
<dbReference type="Proteomes" id="UP001501444">
    <property type="component" value="Unassembled WGS sequence"/>
</dbReference>
<proteinExistence type="predicted"/>
<evidence type="ECO:0000256" key="1">
    <source>
        <dbReference type="SAM" id="MobiDB-lite"/>
    </source>
</evidence>
<name>A0ABP5T0U0_9ACTN</name>
<dbReference type="InterPro" id="IPR010451">
    <property type="entry name" value="Acetoacetate_decarboxylase"/>
</dbReference>
<organism evidence="2 3">
    <name type="scientific">Dactylosporangium salmoneum</name>
    <dbReference type="NCBI Taxonomy" id="53361"/>
    <lineage>
        <taxon>Bacteria</taxon>
        <taxon>Bacillati</taxon>
        <taxon>Actinomycetota</taxon>
        <taxon>Actinomycetes</taxon>
        <taxon>Micromonosporales</taxon>
        <taxon>Micromonosporaceae</taxon>
        <taxon>Dactylosporangium</taxon>
    </lineage>
</organism>
<feature type="region of interest" description="Disordered" evidence="1">
    <location>
        <begin position="1"/>
        <end position="22"/>
    </location>
</feature>
<sequence length="277" mass="30099">MHLRGFTNPLSPTGSASLVEPPPHHIGSDAIRVLFRAGADLARRYLPEPLEPVEDGVGFAFVADMIKVSDSDPDQAFTSPRRTQYGEGIIGFYATYRGEPGRFSTFIWVTEDWSMGFGNVMGWGKKIGEVRRTHINPYNPAMGPIGPGTKLSGSVSRLGERVLDVGIEITEAIEASQMPAYGNRGFLLSHQPSPSPAVPTRTSLLGLQLSNVRTGDVFRGTPHLTIHDAVNEDLALLRDVEPFAAYAFKQGWTTDTVAQVLHDYPPEQARQGVGEGA</sequence>
<gene>
    <name evidence="2" type="ORF">GCM10010170_023490</name>
</gene>
<evidence type="ECO:0008006" key="4">
    <source>
        <dbReference type="Google" id="ProtNLM"/>
    </source>
</evidence>
<dbReference type="Gene3D" id="2.40.400.10">
    <property type="entry name" value="Acetoacetate decarboxylase-like"/>
    <property type="match status" value="1"/>
</dbReference>
<evidence type="ECO:0000313" key="3">
    <source>
        <dbReference type="Proteomes" id="UP001501444"/>
    </source>
</evidence>
<dbReference type="EMBL" id="BAAARV010000019">
    <property type="protein sequence ID" value="GAA2340500.1"/>
    <property type="molecule type" value="Genomic_DNA"/>
</dbReference>
<accession>A0ABP5T0U0</accession>